<dbReference type="SMART" id="SM00249">
    <property type="entry name" value="PHD"/>
    <property type="match status" value="1"/>
</dbReference>
<sequence length="782" mass="87673">MIKPLPRINTTPRAVKVSAQPDVISSSSRAPGNPLKTQELIQHEHMDRAILDELANAMLLRIKGLPEALFPDDAFAVTPAALFKIIVGPLPSNVYGRNSTDTGGIWVNGPKFNEPHQELAIAEFFQSLTDSVRTPYRAHMPPGVKLEERKWSAAYRNTAFPGGDLKRKPDIVNLCEDLPRLWKYLLGDVQHKANIQEMEAVARQLHDGGWNTLSAQDDRLFHIGLGIAGDDLSISYYDRAGCMRSEPLNIHREPVLFVRVVLGLALLDKRYLGYDPTVTEDENGQRFVTVKKEIYRILERLDKHTGIRGLGTVVWLCERLTDERQVVMKTSWADRSRQYTEAHFLEHAAKMGLRGVPTLIAFETVKFKNHCISTAPLRQELCKRQRLTGVEERQLVRLVEKERCVSLADFSTKAELLSGLRDCVIAHEGLYKDAKIVHSDVSDKNTMFQTDKTTAPGRRRGILIDLNYATYVGQEHKPSLGAKSCPATFMACELLLGGKYVRQAYYHDLESFLYVIVWICVTYSGPHARARTKFDFMASSMGKWLSRDQETVGALKQAIMGLKVPGEPDLFGNFLEDHFDPYFEDLKECVCELRSVIMCKQPRPTHRQVVEVLDKHINVLLLAEPASTPRPVSESRPVSNSETFAGLLLIDGAEASEDEEELSVQTSRSESPSDGRDIATSSELQNFPRTRTSSGELSSRATTRGSTKRAAPQQREHQSPCDCGKVAPPLGSDSIKCKGQCSVFYHLACVKDDLNVPEDQWICEDCRPLRPLKKSKATTDSD</sequence>
<dbReference type="OrthoDB" id="5584477at2759"/>
<dbReference type="AlphaFoldDB" id="A0A550BVB4"/>
<dbReference type="Gene3D" id="3.30.40.10">
    <property type="entry name" value="Zinc/RING finger domain, C3HC4 (zinc finger)"/>
    <property type="match status" value="1"/>
</dbReference>
<accession>A0A550BVB4</accession>
<dbReference type="SUPFAM" id="SSF57903">
    <property type="entry name" value="FYVE/PHD zinc finger"/>
    <property type="match status" value="1"/>
</dbReference>
<dbReference type="InterPro" id="IPR011011">
    <property type="entry name" value="Znf_FYVE_PHD"/>
</dbReference>
<dbReference type="InterPro" id="IPR019786">
    <property type="entry name" value="Zinc_finger_PHD-type_CS"/>
</dbReference>
<dbReference type="InterPro" id="IPR013083">
    <property type="entry name" value="Znf_RING/FYVE/PHD"/>
</dbReference>
<comment type="caution">
    <text evidence="6">The sequence shown here is derived from an EMBL/GenBank/DDBJ whole genome shotgun (WGS) entry which is preliminary data.</text>
</comment>
<dbReference type="InterPro" id="IPR011009">
    <property type="entry name" value="Kinase-like_dom_sf"/>
</dbReference>
<evidence type="ECO:0000256" key="1">
    <source>
        <dbReference type="ARBA" id="ARBA00022723"/>
    </source>
</evidence>
<keyword evidence="2" id="KW-0863">Zinc-finger</keyword>
<dbReference type="InterPro" id="IPR001965">
    <property type="entry name" value="Znf_PHD"/>
</dbReference>
<feature type="region of interest" description="Disordered" evidence="4">
    <location>
        <begin position="655"/>
        <end position="722"/>
    </location>
</feature>
<dbReference type="InterPro" id="IPR040976">
    <property type="entry name" value="Pkinase_fungal"/>
</dbReference>
<dbReference type="PROSITE" id="PS01359">
    <property type="entry name" value="ZF_PHD_1"/>
    <property type="match status" value="1"/>
</dbReference>
<dbReference type="Proteomes" id="UP000320762">
    <property type="component" value="Unassembled WGS sequence"/>
</dbReference>
<proteinExistence type="predicted"/>
<dbReference type="PANTHER" id="PTHR38248">
    <property type="entry name" value="FUNK1 6"/>
    <property type="match status" value="1"/>
</dbReference>
<name>A0A550BVB4_9AGAR</name>
<dbReference type="SUPFAM" id="SSF56112">
    <property type="entry name" value="Protein kinase-like (PK-like)"/>
    <property type="match status" value="1"/>
</dbReference>
<dbReference type="GO" id="GO:0008270">
    <property type="term" value="F:zinc ion binding"/>
    <property type="evidence" value="ECO:0007669"/>
    <property type="project" value="UniProtKB-KW"/>
</dbReference>
<keyword evidence="7" id="KW-1185">Reference proteome</keyword>
<evidence type="ECO:0000256" key="3">
    <source>
        <dbReference type="ARBA" id="ARBA00022833"/>
    </source>
</evidence>
<dbReference type="STRING" id="97359.A0A550BVB4"/>
<dbReference type="Gene3D" id="1.10.510.10">
    <property type="entry name" value="Transferase(Phosphotransferase) domain 1"/>
    <property type="match status" value="1"/>
</dbReference>
<evidence type="ECO:0000259" key="5">
    <source>
        <dbReference type="SMART" id="SM00249"/>
    </source>
</evidence>
<keyword evidence="1" id="KW-0479">Metal-binding</keyword>
<gene>
    <name evidence="6" type="ORF">BD626DRAFT_575706</name>
</gene>
<keyword evidence="3" id="KW-0862">Zinc</keyword>
<evidence type="ECO:0000256" key="2">
    <source>
        <dbReference type="ARBA" id="ARBA00022771"/>
    </source>
</evidence>
<feature type="domain" description="Zinc finger PHD-type" evidence="5">
    <location>
        <begin position="720"/>
        <end position="767"/>
    </location>
</feature>
<protein>
    <recommendedName>
        <fullName evidence="5">Zinc finger PHD-type domain-containing protein</fullName>
    </recommendedName>
</protein>
<evidence type="ECO:0000256" key="4">
    <source>
        <dbReference type="SAM" id="MobiDB-lite"/>
    </source>
</evidence>
<evidence type="ECO:0000313" key="6">
    <source>
        <dbReference type="EMBL" id="TRM56477.1"/>
    </source>
</evidence>
<dbReference type="Pfam" id="PF17667">
    <property type="entry name" value="Pkinase_fungal"/>
    <property type="match status" value="1"/>
</dbReference>
<evidence type="ECO:0000313" key="7">
    <source>
        <dbReference type="Proteomes" id="UP000320762"/>
    </source>
</evidence>
<dbReference type="PANTHER" id="PTHR38248:SF2">
    <property type="entry name" value="FUNK1 11"/>
    <property type="match status" value="1"/>
</dbReference>
<dbReference type="EMBL" id="VDMD01000069">
    <property type="protein sequence ID" value="TRM56477.1"/>
    <property type="molecule type" value="Genomic_DNA"/>
</dbReference>
<reference evidence="6 7" key="1">
    <citation type="journal article" date="2019" name="New Phytol.">
        <title>Comparative genomics reveals unique wood-decay strategies and fruiting body development in the Schizophyllaceae.</title>
        <authorList>
            <person name="Almasi E."/>
            <person name="Sahu N."/>
            <person name="Krizsan K."/>
            <person name="Balint B."/>
            <person name="Kovacs G.M."/>
            <person name="Kiss B."/>
            <person name="Cseklye J."/>
            <person name="Drula E."/>
            <person name="Henrissat B."/>
            <person name="Nagy I."/>
            <person name="Chovatia M."/>
            <person name="Adam C."/>
            <person name="LaButti K."/>
            <person name="Lipzen A."/>
            <person name="Riley R."/>
            <person name="Grigoriev I.V."/>
            <person name="Nagy L.G."/>
        </authorList>
    </citation>
    <scope>NUCLEOTIDE SEQUENCE [LARGE SCALE GENOMIC DNA]</scope>
    <source>
        <strain evidence="6 7">NL-1724</strain>
    </source>
</reference>
<feature type="compositionally biased region" description="Polar residues" evidence="4">
    <location>
        <begin position="679"/>
        <end position="705"/>
    </location>
</feature>
<organism evidence="6 7">
    <name type="scientific">Schizophyllum amplum</name>
    <dbReference type="NCBI Taxonomy" id="97359"/>
    <lineage>
        <taxon>Eukaryota</taxon>
        <taxon>Fungi</taxon>
        <taxon>Dikarya</taxon>
        <taxon>Basidiomycota</taxon>
        <taxon>Agaricomycotina</taxon>
        <taxon>Agaricomycetes</taxon>
        <taxon>Agaricomycetidae</taxon>
        <taxon>Agaricales</taxon>
        <taxon>Schizophyllaceae</taxon>
        <taxon>Schizophyllum</taxon>
    </lineage>
</organism>